<dbReference type="SMART" id="SM00829">
    <property type="entry name" value="PKS_ER"/>
    <property type="match status" value="1"/>
</dbReference>
<reference evidence="2 3" key="1">
    <citation type="submission" date="2017-11" db="EMBL/GenBank/DDBJ databases">
        <title>Genomic Encyclopedia of Archaeal and Bacterial Type Strains, Phase II (KMG-II): From Individual Species to Whole Genera.</title>
        <authorList>
            <person name="Goeker M."/>
        </authorList>
    </citation>
    <scope>NUCLEOTIDE SEQUENCE [LARGE SCALE GENOMIC DNA]</scope>
    <source>
        <strain evidence="2 3">DSM 27763</strain>
    </source>
</reference>
<feature type="domain" description="Enoyl reductase (ER)" evidence="1">
    <location>
        <begin position="10"/>
        <end position="318"/>
    </location>
</feature>
<dbReference type="CDD" id="cd08267">
    <property type="entry name" value="MDR1"/>
    <property type="match status" value="1"/>
</dbReference>
<dbReference type="InterPro" id="IPR020843">
    <property type="entry name" value="ER"/>
</dbReference>
<evidence type="ECO:0000313" key="3">
    <source>
        <dbReference type="Proteomes" id="UP000230842"/>
    </source>
</evidence>
<protein>
    <submittedName>
        <fullName evidence="2">NADPH:quinone reductase-like Zn-dependent oxidoreductase</fullName>
    </submittedName>
</protein>
<accession>A0A0B2B714</accession>
<dbReference type="EMBL" id="PGEZ01000001">
    <property type="protein sequence ID" value="PJJ57883.1"/>
    <property type="molecule type" value="Genomic_DNA"/>
</dbReference>
<dbReference type="GO" id="GO:0016491">
    <property type="term" value="F:oxidoreductase activity"/>
    <property type="evidence" value="ECO:0007669"/>
    <property type="project" value="InterPro"/>
</dbReference>
<dbReference type="Pfam" id="PF08240">
    <property type="entry name" value="ADH_N"/>
    <property type="match status" value="1"/>
</dbReference>
<dbReference type="InterPro" id="IPR013154">
    <property type="entry name" value="ADH-like_N"/>
</dbReference>
<evidence type="ECO:0000259" key="1">
    <source>
        <dbReference type="SMART" id="SM00829"/>
    </source>
</evidence>
<dbReference type="Pfam" id="PF13602">
    <property type="entry name" value="ADH_zinc_N_2"/>
    <property type="match status" value="1"/>
</dbReference>
<dbReference type="InterPro" id="IPR011032">
    <property type="entry name" value="GroES-like_sf"/>
</dbReference>
<dbReference type="OrthoDB" id="9801186at2"/>
<organism evidence="2 3">
    <name type="scientific">Mumia flava</name>
    <dbReference type="NCBI Taxonomy" id="1348852"/>
    <lineage>
        <taxon>Bacteria</taxon>
        <taxon>Bacillati</taxon>
        <taxon>Actinomycetota</taxon>
        <taxon>Actinomycetes</taxon>
        <taxon>Propionibacteriales</taxon>
        <taxon>Nocardioidaceae</taxon>
        <taxon>Mumia</taxon>
    </lineage>
</organism>
<dbReference type="SUPFAM" id="SSF51735">
    <property type="entry name" value="NAD(P)-binding Rossmann-fold domains"/>
    <property type="match status" value="1"/>
</dbReference>
<dbReference type="PANTHER" id="PTHR43482">
    <property type="entry name" value="PROTEIN AST1-RELATED"/>
    <property type="match status" value="1"/>
</dbReference>
<dbReference type="Gene3D" id="3.40.50.720">
    <property type="entry name" value="NAD(P)-binding Rossmann-like Domain"/>
    <property type="match status" value="1"/>
</dbReference>
<dbReference type="SUPFAM" id="SSF50129">
    <property type="entry name" value="GroES-like"/>
    <property type="match status" value="1"/>
</dbReference>
<dbReference type="Gene3D" id="3.90.180.10">
    <property type="entry name" value="Medium-chain alcohol dehydrogenases, catalytic domain"/>
    <property type="match status" value="1"/>
</dbReference>
<dbReference type="AlphaFoldDB" id="A0A0B2B714"/>
<dbReference type="PANTHER" id="PTHR43482:SF1">
    <property type="entry name" value="PROTEIN AST1-RELATED"/>
    <property type="match status" value="1"/>
</dbReference>
<dbReference type="InterPro" id="IPR036291">
    <property type="entry name" value="NAD(P)-bd_dom_sf"/>
</dbReference>
<evidence type="ECO:0000313" key="2">
    <source>
        <dbReference type="EMBL" id="PJJ57883.1"/>
    </source>
</evidence>
<dbReference type="Proteomes" id="UP000230842">
    <property type="component" value="Unassembled WGS sequence"/>
</dbReference>
<name>A0A0B2B714_9ACTN</name>
<sequence>MRAAVRDGYGGPEVVRVVDVPDPVPGPREVLVRVRATTVNRTDAAYRAGLPRPARAVYGWPRPKAKVLGCELAGDVVGVGEEVSVFAVGDRVYGYVEGRFGAHAELVAVPEDGWLEPVPDGLTHADAVAATEGPHYALAFLVRTHVRPGQSVLVIGATGAIGSACVQLAAHRGARVTALCDAEHADVVARLGAGEVVDRARGLDALTGPYDVVLDAVGKASFASCRRLLRPGGAYSSSEPGRGGVNFALAAIGPLVRRRRHVVFPLPSEDAATRRTLHAALAAGDLVPLIDPHRFGLEEIVEAYRYVDTGTKLGSVVVDVP</sequence>
<proteinExistence type="predicted"/>
<comment type="caution">
    <text evidence="2">The sequence shown here is derived from an EMBL/GenBank/DDBJ whole genome shotgun (WGS) entry which is preliminary data.</text>
</comment>
<gene>
    <name evidence="2" type="ORF">CLV56_2122</name>
</gene>
<dbReference type="InterPro" id="IPR052585">
    <property type="entry name" value="Lipid_raft_assoc_Zn_ADH"/>
</dbReference>
<keyword evidence="3" id="KW-1185">Reference proteome</keyword>
<dbReference type="RefSeq" id="WP_039363645.1">
    <property type="nucleotide sequence ID" value="NZ_PGEZ01000001.1"/>
</dbReference>